<name>A0A7R7VLH7_ASPCH</name>
<dbReference type="RefSeq" id="XP_043135323.1">
    <property type="nucleotide sequence ID" value="XM_043277445.1"/>
</dbReference>
<feature type="compositionally biased region" description="Basic and acidic residues" evidence="1">
    <location>
        <begin position="177"/>
        <end position="189"/>
    </location>
</feature>
<sequence>MAITSLDMNPKFSASNPSMNKRWPPLADKTSLPYKLTSLSRQKLAREATAPNPDIRRCLGHFRLHCSSMEWAQKDMTTRINSFEMEDDDEDEEEEVQQQQEEKEDKQTKELPLLGADHEDKNKVKGRKDDEDEEGSDRKQLHVRFQISVKPSTTTTTPSQSSSPSQSPTPSSPSSPSDKETENAKDGLLEKGISCIEKTRQHFWSNPAQCLPIRIAS</sequence>
<organism evidence="2 3">
    <name type="scientific">Aspergillus chevalieri</name>
    <name type="common">Eurotium chevalieri</name>
    <dbReference type="NCBI Taxonomy" id="182096"/>
    <lineage>
        <taxon>Eukaryota</taxon>
        <taxon>Fungi</taxon>
        <taxon>Dikarya</taxon>
        <taxon>Ascomycota</taxon>
        <taxon>Pezizomycotina</taxon>
        <taxon>Eurotiomycetes</taxon>
        <taxon>Eurotiomycetidae</taxon>
        <taxon>Eurotiales</taxon>
        <taxon>Aspergillaceae</taxon>
        <taxon>Aspergillus</taxon>
        <taxon>Aspergillus subgen. Aspergillus</taxon>
    </lineage>
</organism>
<feature type="compositionally biased region" description="Acidic residues" evidence="1">
    <location>
        <begin position="86"/>
        <end position="96"/>
    </location>
</feature>
<dbReference type="GeneID" id="66981160"/>
<keyword evidence="3" id="KW-1185">Reference proteome</keyword>
<dbReference type="Proteomes" id="UP000637239">
    <property type="component" value="Chromosome 3"/>
</dbReference>
<evidence type="ECO:0000313" key="3">
    <source>
        <dbReference type="Proteomes" id="UP000637239"/>
    </source>
</evidence>
<dbReference type="KEGG" id="ache:ACHE_30788A"/>
<protein>
    <submittedName>
        <fullName evidence="2">Uncharacterized protein</fullName>
    </submittedName>
</protein>
<dbReference type="AlphaFoldDB" id="A0A7R7VLH7"/>
<evidence type="ECO:0000313" key="2">
    <source>
        <dbReference type="EMBL" id="BCR86801.1"/>
    </source>
</evidence>
<feature type="region of interest" description="Disordered" evidence="1">
    <location>
        <begin position="1"/>
        <end position="29"/>
    </location>
</feature>
<feature type="compositionally biased region" description="Basic and acidic residues" evidence="1">
    <location>
        <begin position="100"/>
        <end position="109"/>
    </location>
</feature>
<gene>
    <name evidence="2" type="ORF">ACHE_30788A</name>
</gene>
<reference evidence="2" key="2">
    <citation type="submission" date="2021-02" db="EMBL/GenBank/DDBJ databases">
        <title>Aspergillus chevalieri M1 genome sequence.</title>
        <authorList>
            <person name="Kadooka C."/>
            <person name="Mori K."/>
            <person name="Futagami T."/>
        </authorList>
    </citation>
    <scope>NUCLEOTIDE SEQUENCE</scope>
    <source>
        <strain evidence="2">M1</strain>
    </source>
</reference>
<dbReference type="EMBL" id="AP024418">
    <property type="protein sequence ID" value="BCR86801.1"/>
    <property type="molecule type" value="Genomic_DNA"/>
</dbReference>
<feature type="compositionally biased region" description="Basic and acidic residues" evidence="1">
    <location>
        <begin position="116"/>
        <end position="129"/>
    </location>
</feature>
<proteinExistence type="predicted"/>
<reference evidence="2" key="1">
    <citation type="submission" date="2021-01" db="EMBL/GenBank/DDBJ databases">
        <authorList>
            <consortium name="Aspergillus chevalieri M1 genome sequencing consortium"/>
            <person name="Kazuki M."/>
            <person name="Futagami T."/>
        </authorList>
    </citation>
    <scope>NUCLEOTIDE SEQUENCE</scope>
    <source>
        <strain evidence="2">M1</strain>
    </source>
</reference>
<feature type="compositionally biased region" description="Low complexity" evidence="1">
    <location>
        <begin position="151"/>
        <end position="176"/>
    </location>
</feature>
<feature type="region of interest" description="Disordered" evidence="1">
    <location>
        <begin position="86"/>
        <end position="190"/>
    </location>
</feature>
<accession>A0A7R7VLH7</accession>
<evidence type="ECO:0000256" key="1">
    <source>
        <dbReference type="SAM" id="MobiDB-lite"/>
    </source>
</evidence>